<accession>A0A939B9B6</accession>
<dbReference type="Pfam" id="PF02481">
    <property type="entry name" value="DNA_processg_A"/>
    <property type="match status" value="1"/>
</dbReference>
<sequence>MCNYLGNKELLKRRKIGFLASRKISSSAILPTLDWAVEISKQSDVAVVSGFHSRLEKDVLKFLLQGKCGIIVVLARGIYSKLPKVYEKAMNENRLLIIALEKDMVTRVSEYTAHR</sequence>
<feature type="non-terminal residue" evidence="2">
    <location>
        <position position="115"/>
    </location>
</feature>
<organism evidence="2 3">
    <name type="scientific">Marseilla massiliensis</name>
    <dbReference type="NCBI Taxonomy" id="1841864"/>
    <lineage>
        <taxon>Bacteria</taxon>
        <taxon>Pseudomonadati</taxon>
        <taxon>Bacteroidota</taxon>
        <taxon>Bacteroidia</taxon>
        <taxon>Bacteroidales</taxon>
        <taxon>Prevotellaceae</taxon>
        <taxon>Marseilla</taxon>
    </lineage>
</organism>
<name>A0A939B9B6_9BACT</name>
<dbReference type="EMBL" id="JACJJG010000229">
    <property type="protein sequence ID" value="MBM6675073.1"/>
    <property type="molecule type" value="Genomic_DNA"/>
</dbReference>
<proteinExistence type="predicted"/>
<dbReference type="AlphaFoldDB" id="A0A939B9B6"/>
<dbReference type="InterPro" id="IPR057666">
    <property type="entry name" value="DrpA_SLOG"/>
</dbReference>
<keyword evidence="3" id="KW-1185">Reference proteome</keyword>
<reference evidence="2" key="2">
    <citation type="journal article" date="2021" name="Sci. Rep.">
        <title>The distribution of antibiotic resistance genes in chicken gut microbiota commensals.</title>
        <authorList>
            <person name="Juricova H."/>
            <person name="Matiasovicova J."/>
            <person name="Kubasova T."/>
            <person name="Cejkova D."/>
            <person name="Rychlik I."/>
        </authorList>
    </citation>
    <scope>NUCLEOTIDE SEQUENCE</scope>
    <source>
        <strain evidence="2">An824</strain>
    </source>
</reference>
<protein>
    <submittedName>
        <fullName evidence="2">DNA-binding protein</fullName>
    </submittedName>
</protein>
<evidence type="ECO:0000259" key="1">
    <source>
        <dbReference type="Pfam" id="PF02481"/>
    </source>
</evidence>
<gene>
    <name evidence="2" type="ORF">H6A34_14515</name>
</gene>
<dbReference type="GO" id="GO:0003677">
    <property type="term" value="F:DNA binding"/>
    <property type="evidence" value="ECO:0007669"/>
    <property type="project" value="UniProtKB-KW"/>
</dbReference>
<keyword evidence="2" id="KW-0238">DNA-binding</keyword>
<reference evidence="2" key="1">
    <citation type="submission" date="2020-08" db="EMBL/GenBank/DDBJ databases">
        <authorList>
            <person name="Cejkova D."/>
            <person name="Kubasova T."/>
            <person name="Jahodarova E."/>
            <person name="Rychlik I."/>
        </authorList>
    </citation>
    <scope>NUCLEOTIDE SEQUENCE</scope>
    <source>
        <strain evidence="2">An824</strain>
    </source>
</reference>
<evidence type="ECO:0000313" key="3">
    <source>
        <dbReference type="Proteomes" id="UP000706891"/>
    </source>
</evidence>
<comment type="caution">
    <text evidence="2">The sequence shown here is derived from an EMBL/GenBank/DDBJ whole genome shotgun (WGS) entry which is preliminary data.</text>
</comment>
<feature type="domain" description="Smf/DprA SLOG" evidence="1">
    <location>
        <begin position="4"/>
        <end position="92"/>
    </location>
</feature>
<dbReference type="Proteomes" id="UP000706891">
    <property type="component" value="Unassembled WGS sequence"/>
</dbReference>
<dbReference type="RefSeq" id="WP_205106093.1">
    <property type="nucleotide sequence ID" value="NZ_JACJJG010000229.1"/>
</dbReference>
<evidence type="ECO:0000313" key="2">
    <source>
        <dbReference type="EMBL" id="MBM6675073.1"/>
    </source>
</evidence>
<dbReference type="Gene3D" id="3.40.50.450">
    <property type="match status" value="1"/>
</dbReference>